<evidence type="ECO:0000259" key="1">
    <source>
        <dbReference type="Pfam" id="PF12697"/>
    </source>
</evidence>
<dbReference type="Gene3D" id="3.40.50.1820">
    <property type="entry name" value="alpha/beta hydrolase"/>
    <property type="match status" value="1"/>
</dbReference>
<dbReference type="EMBL" id="JAGFNS010000008">
    <property type="protein sequence ID" value="MBO3738650.1"/>
    <property type="molecule type" value="Genomic_DNA"/>
</dbReference>
<evidence type="ECO:0000313" key="2">
    <source>
        <dbReference type="EMBL" id="MBO3738650.1"/>
    </source>
</evidence>
<comment type="caution">
    <text evidence="2">The sequence shown here is derived from an EMBL/GenBank/DDBJ whole genome shotgun (WGS) entry which is preliminary data.</text>
</comment>
<dbReference type="Proteomes" id="UP000679690">
    <property type="component" value="Unassembled WGS sequence"/>
</dbReference>
<organism evidence="2 3">
    <name type="scientific">Actinoplanes flavus</name>
    <dbReference type="NCBI Taxonomy" id="2820290"/>
    <lineage>
        <taxon>Bacteria</taxon>
        <taxon>Bacillati</taxon>
        <taxon>Actinomycetota</taxon>
        <taxon>Actinomycetes</taxon>
        <taxon>Micromonosporales</taxon>
        <taxon>Micromonosporaceae</taxon>
        <taxon>Actinoplanes</taxon>
    </lineage>
</organism>
<proteinExistence type="predicted"/>
<keyword evidence="3" id="KW-1185">Reference proteome</keyword>
<evidence type="ECO:0000313" key="3">
    <source>
        <dbReference type="Proteomes" id="UP000679690"/>
    </source>
</evidence>
<protein>
    <submittedName>
        <fullName evidence="2">Alpha/beta hydrolase</fullName>
    </submittedName>
</protein>
<gene>
    <name evidence="2" type="ORF">J5X75_14075</name>
</gene>
<dbReference type="Pfam" id="PF12697">
    <property type="entry name" value="Abhydrolase_6"/>
    <property type="match status" value="1"/>
</dbReference>
<dbReference type="InterPro" id="IPR029058">
    <property type="entry name" value="AB_hydrolase_fold"/>
</dbReference>
<name>A0ABS3UIQ8_9ACTN</name>
<dbReference type="InterPro" id="IPR000073">
    <property type="entry name" value="AB_hydrolase_1"/>
</dbReference>
<dbReference type="RefSeq" id="WP_208467812.1">
    <property type="nucleotide sequence ID" value="NZ_JAGFNS010000008.1"/>
</dbReference>
<dbReference type="SUPFAM" id="SSF53474">
    <property type="entry name" value="alpha/beta-Hydrolases"/>
    <property type="match status" value="1"/>
</dbReference>
<dbReference type="PANTHER" id="PTHR43798">
    <property type="entry name" value="MONOACYLGLYCEROL LIPASE"/>
    <property type="match status" value="1"/>
</dbReference>
<dbReference type="InterPro" id="IPR050266">
    <property type="entry name" value="AB_hydrolase_sf"/>
</dbReference>
<keyword evidence="2" id="KW-0378">Hydrolase</keyword>
<dbReference type="PANTHER" id="PTHR43798:SF33">
    <property type="entry name" value="HYDROLASE, PUTATIVE (AFU_ORTHOLOGUE AFUA_2G14860)-RELATED"/>
    <property type="match status" value="1"/>
</dbReference>
<accession>A0ABS3UIQ8</accession>
<feature type="domain" description="AB hydrolase-1" evidence="1">
    <location>
        <begin position="56"/>
        <end position="279"/>
    </location>
</feature>
<sequence>MPVGEFRSEQARDRFFTVYDDLVDRLWPSSSVDADVVTSFGTTRVHRLGSGGQTPFVLLPGSGGPSLMWHAYVDQFATARPVIAIDPVGEPGPSVQTRAIDNGDEWSRWLGEVLAALDVDRAHLVATSYGGWIALRHALRSPDAVASLALLDPGGFGEVSPKFLAWVIACGLASFAPRPVRHALARPLRNLALRDDDAMPLVKATFGFRRKHIMPTPLTDDELARITAPTLLLVGGHSQLYDAAETVATVTARMPRVIAEIIPEASHDLVLRNPGELAARIVTFAAEAPATRG</sequence>
<reference evidence="2 3" key="1">
    <citation type="submission" date="2021-03" db="EMBL/GenBank/DDBJ databases">
        <title>Actinoplanes flavus sp. nov., a novel actinomycete isolated from Coconut Palm rhizosphere soil.</title>
        <authorList>
            <person name="Luo X."/>
        </authorList>
    </citation>
    <scope>NUCLEOTIDE SEQUENCE [LARGE SCALE GENOMIC DNA]</scope>
    <source>
        <strain evidence="2 3">NEAU-H7</strain>
    </source>
</reference>
<dbReference type="GO" id="GO:0016787">
    <property type="term" value="F:hydrolase activity"/>
    <property type="evidence" value="ECO:0007669"/>
    <property type="project" value="UniProtKB-KW"/>
</dbReference>